<dbReference type="Pfam" id="PF00642">
    <property type="entry name" value="zf-CCCH"/>
    <property type="match status" value="1"/>
</dbReference>
<evidence type="ECO:0000256" key="1">
    <source>
        <dbReference type="ARBA" id="ARBA00022723"/>
    </source>
</evidence>
<dbReference type="EMBL" id="WIGO01000064">
    <property type="protein sequence ID" value="KAF6832916.1"/>
    <property type="molecule type" value="Genomic_DNA"/>
</dbReference>
<feature type="zinc finger region" description="C3H1-type" evidence="5">
    <location>
        <begin position="100"/>
        <end position="127"/>
    </location>
</feature>
<gene>
    <name evidence="7" type="ORF">CPLU01_05865</name>
</gene>
<reference evidence="7" key="1">
    <citation type="journal article" date="2020" name="Phytopathology">
        <title>Genome Sequence Resources of Colletotrichum truncatum, C. plurivorum, C. musicola, and C. sojae: Four Species Pathogenic to Soybean (Glycine max).</title>
        <authorList>
            <person name="Rogerio F."/>
            <person name="Boufleur T.R."/>
            <person name="Ciampi-Guillardi M."/>
            <person name="Sukno S.A."/>
            <person name="Thon M.R."/>
            <person name="Massola Junior N.S."/>
            <person name="Baroncelli R."/>
        </authorList>
    </citation>
    <scope>NUCLEOTIDE SEQUENCE</scope>
    <source>
        <strain evidence="7">LFN00145</strain>
    </source>
</reference>
<comment type="caution">
    <text evidence="7">The sequence shown here is derived from an EMBL/GenBank/DDBJ whole genome shotgun (WGS) entry which is preliminary data.</text>
</comment>
<protein>
    <recommendedName>
        <fullName evidence="6">C3H1-type domain-containing protein</fullName>
    </recommendedName>
</protein>
<dbReference type="Pfam" id="PF14608">
    <property type="entry name" value="zf-CCCH_2"/>
    <property type="match status" value="1"/>
</dbReference>
<evidence type="ECO:0000256" key="4">
    <source>
        <dbReference type="ARBA" id="ARBA00022833"/>
    </source>
</evidence>
<keyword evidence="8" id="KW-1185">Reference proteome</keyword>
<keyword evidence="3 5" id="KW-0863">Zinc-finger</keyword>
<accession>A0A8H6KLH2</accession>
<organism evidence="7 8">
    <name type="scientific">Colletotrichum plurivorum</name>
    <dbReference type="NCBI Taxonomy" id="2175906"/>
    <lineage>
        <taxon>Eukaryota</taxon>
        <taxon>Fungi</taxon>
        <taxon>Dikarya</taxon>
        <taxon>Ascomycota</taxon>
        <taxon>Pezizomycotina</taxon>
        <taxon>Sordariomycetes</taxon>
        <taxon>Hypocreomycetidae</taxon>
        <taxon>Glomerellales</taxon>
        <taxon>Glomerellaceae</taxon>
        <taxon>Colletotrichum</taxon>
        <taxon>Colletotrichum orchidearum species complex</taxon>
    </lineage>
</organism>
<evidence type="ECO:0000256" key="3">
    <source>
        <dbReference type="ARBA" id="ARBA00022771"/>
    </source>
</evidence>
<proteinExistence type="predicted"/>
<evidence type="ECO:0000313" key="8">
    <source>
        <dbReference type="Proteomes" id="UP000654918"/>
    </source>
</evidence>
<dbReference type="Gene3D" id="4.10.1000.10">
    <property type="entry name" value="Zinc finger, CCCH-type"/>
    <property type="match status" value="1"/>
</dbReference>
<dbReference type="GO" id="GO:0008270">
    <property type="term" value="F:zinc ion binding"/>
    <property type="evidence" value="ECO:0007669"/>
    <property type="project" value="UniProtKB-KW"/>
</dbReference>
<dbReference type="Gene3D" id="3.30.1370.210">
    <property type="match status" value="1"/>
</dbReference>
<evidence type="ECO:0000256" key="2">
    <source>
        <dbReference type="ARBA" id="ARBA00022737"/>
    </source>
</evidence>
<dbReference type="PANTHER" id="PTHR13119">
    <property type="entry name" value="ZINC FINGER CCCH DOMAIN-CONTAINING PROTEI"/>
    <property type="match status" value="1"/>
</dbReference>
<dbReference type="InterPro" id="IPR036855">
    <property type="entry name" value="Znf_CCCH_sf"/>
</dbReference>
<dbReference type="AlphaFoldDB" id="A0A8H6KLH2"/>
<dbReference type="GO" id="GO:0003723">
    <property type="term" value="F:RNA binding"/>
    <property type="evidence" value="ECO:0007669"/>
    <property type="project" value="InterPro"/>
</dbReference>
<feature type="domain" description="C3H1-type" evidence="6">
    <location>
        <begin position="56"/>
        <end position="83"/>
    </location>
</feature>
<sequence length="476" mass="51914">MLSGQLAIRQQPPGPRRNQATTCRFYLQGGCRAGIDCVYVHEGRDAPVGPSKIAVAVDRPPCTFFLRGLCSRGEQCAFSHSKELAPVTSGLQGQDVSTDSRSRVLCSFFARGSCRNGDDCPFLHQGDTAAAVNPSADTETLTSKIEEKCTRDLLGAWVTFGPGASIESFSLPSDFSTARVTHLSAGSTPEYVSELLRRVGFEIPKTCIRVRSQGLRDLVSADMGVEDSEFARSLVQRLHDGSSKDLEGSPREMEVFALAVPVANSAEGFSHRVNCKKIVCSWHKPTCEVVLKFHSDVAREVRDRFNSGQYKVLGSTASCTLRQGGMQAKVNDVLQTIPMNMRPDGIEFPCEGLLARQVAFVQRRLATLGPLEMDLTANADGPRKRARAYICGGCLKSTCTSCGQFHPGVSCAEHKYAASWNDKEFEKVKGQLGIKDCLRCGTSIQKSDGCNHMTCGSCGVQICWESWVDIFRRTVV</sequence>
<evidence type="ECO:0000313" key="7">
    <source>
        <dbReference type="EMBL" id="KAF6832916.1"/>
    </source>
</evidence>
<dbReference type="PROSITE" id="PS50103">
    <property type="entry name" value="ZF_C3H1"/>
    <property type="match status" value="3"/>
</dbReference>
<keyword evidence="1 5" id="KW-0479">Metal-binding</keyword>
<dbReference type="GO" id="GO:0005634">
    <property type="term" value="C:nucleus"/>
    <property type="evidence" value="ECO:0007669"/>
    <property type="project" value="TreeGrafter"/>
</dbReference>
<keyword evidence="2" id="KW-0677">Repeat</keyword>
<dbReference type="GO" id="GO:0045892">
    <property type="term" value="P:negative regulation of DNA-templated transcription"/>
    <property type="evidence" value="ECO:0007669"/>
    <property type="project" value="InterPro"/>
</dbReference>
<evidence type="ECO:0000259" key="6">
    <source>
        <dbReference type="PROSITE" id="PS50103"/>
    </source>
</evidence>
<feature type="zinc finger region" description="C3H1-type" evidence="5">
    <location>
        <begin position="56"/>
        <end position="83"/>
    </location>
</feature>
<dbReference type="Pfam" id="PF18345">
    <property type="entry name" value="zf_CCCH_4"/>
    <property type="match status" value="1"/>
</dbReference>
<name>A0A8H6KLH2_9PEZI</name>
<dbReference type="Proteomes" id="UP000654918">
    <property type="component" value="Unassembled WGS sequence"/>
</dbReference>
<dbReference type="PANTHER" id="PTHR13119:SF12">
    <property type="entry name" value="PROTEIN SUPPRESSOR OF SABLE"/>
    <property type="match status" value="1"/>
</dbReference>
<dbReference type="SUPFAM" id="SSF57850">
    <property type="entry name" value="RING/U-box"/>
    <property type="match status" value="1"/>
</dbReference>
<feature type="domain" description="C3H1-type" evidence="6">
    <location>
        <begin position="17"/>
        <end position="44"/>
    </location>
</feature>
<dbReference type="Gene3D" id="1.20.120.1750">
    <property type="match status" value="1"/>
</dbReference>
<dbReference type="InterPro" id="IPR045124">
    <property type="entry name" value="Su(sable)-like"/>
</dbReference>
<dbReference type="SMART" id="SM00356">
    <property type="entry name" value="ZnF_C3H1"/>
    <property type="match status" value="3"/>
</dbReference>
<feature type="zinc finger region" description="C3H1-type" evidence="5">
    <location>
        <begin position="17"/>
        <end position="44"/>
    </location>
</feature>
<dbReference type="InterPro" id="IPR000571">
    <property type="entry name" value="Znf_CCCH"/>
</dbReference>
<keyword evidence="4 5" id="KW-0862">Zinc</keyword>
<evidence type="ECO:0000256" key="5">
    <source>
        <dbReference type="PROSITE-ProRule" id="PRU00723"/>
    </source>
</evidence>
<dbReference type="SUPFAM" id="SSF90229">
    <property type="entry name" value="CCCH zinc finger"/>
    <property type="match status" value="3"/>
</dbReference>
<feature type="domain" description="C3H1-type" evidence="6">
    <location>
        <begin position="100"/>
        <end position="127"/>
    </location>
</feature>